<evidence type="ECO:0000256" key="1">
    <source>
        <dbReference type="SAM" id="MobiDB-lite"/>
    </source>
</evidence>
<dbReference type="PATRIC" id="fig|1227485.3.peg.2833"/>
<dbReference type="Proteomes" id="UP000011523">
    <property type="component" value="Unassembled WGS sequence"/>
</dbReference>
<feature type="transmembrane region" description="Helical" evidence="2">
    <location>
        <begin position="50"/>
        <end position="72"/>
    </location>
</feature>
<accession>M0DFM7</accession>
<keyword evidence="2" id="KW-0812">Transmembrane</keyword>
<comment type="caution">
    <text evidence="3">The sequence shown here is derived from an EMBL/GenBank/DDBJ whole genome shotgun (WGS) entry which is preliminary data.</text>
</comment>
<dbReference type="RefSeq" id="WP_006630520.1">
    <property type="nucleotide sequence ID" value="NZ_AOJD01000076.1"/>
</dbReference>
<feature type="transmembrane region" description="Helical" evidence="2">
    <location>
        <begin position="78"/>
        <end position="104"/>
    </location>
</feature>
<keyword evidence="2" id="KW-1133">Transmembrane helix</keyword>
<keyword evidence="4" id="KW-1185">Reference proteome</keyword>
<dbReference type="EMBL" id="AOJD01000076">
    <property type="protein sequence ID" value="ELZ33598.1"/>
    <property type="molecule type" value="Genomic_DNA"/>
</dbReference>
<reference evidence="3 4" key="1">
    <citation type="journal article" date="2014" name="PLoS Genet.">
        <title>Phylogenetically driven sequencing of extremely halophilic archaea reveals strategies for static and dynamic osmo-response.</title>
        <authorList>
            <person name="Becker E.A."/>
            <person name="Seitzer P.M."/>
            <person name="Tritt A."/>
            <person name="Larsen D."/>
            <person name="Krusor M."/>
            <person name="Yao A.I."/>
            <person name="Wu D."/>
            <person name="Madern D."/>
            <person name="Eisen J.A."/>
            <person name="Darling A.E."/>
            <person name="Facciotti M.T."/>
        </authorList>
    </citation>
    <scope>NUCLEOTIDE SEQUENCE [LARGE SCALE GENOMIC DNA]</scope>
    <source>
        <strain evidence="3 4">DSM 14210</strain>
    </source>
</reference>
<name>M0DFM7_9EURY</name>
<evidence type="ECO:0000313" key="4">
    <source>
        <dbReference type="Proteomes" id="UP000011523"/>
    </source>
</evidence>
<organism evidence="3 4">
    <name type="scientific">Halorubrum tebenquichense DSM 14210</name>
    <dbReference type="NCBI Taxonomy" id="1227485"/>
    <lineage>
        <taxon>Archaea</taxon>
        <taxon>Methanobacteriati</taxon>
        <taxon>Methanobacteriota</taxon>
        <taxon>Stenosarchaea group</taxon>
        <taxon>Halobacteria</taxon>
        <taxon>Halobacteriales</taxon>
        <taxon>Haloferacaceae</taxon>
        <taxon>Halorubrum</taxon>
    </lineage>
</organism>
<dbReference type="AlphaFoldDB" id="M0DFM7"/>
<keyword evidence="2" id="KW-0472">Membrane</keyword>
<evidence type="ECO:0000313" key="3">
    <source>
        <dbReference type="EMBL" id="ELZ33598.1"/>
    </source>
</evidence>
<evidence type="ECO:0000256" key="2">
    <source>
        <dbReference type="SAM" id="Phobius"/>
    </source>
</evidence>
<proteinExistence type="predicted"/>
<feature type="compositionally biased region" description="Basic and acidic residues" evidence="1">
    <location>
        <begin position="17"/>
        <end position="28"/>
    </location>
</feature>
<feature type="region of interest" description="Disordered" evidence="1">
    <location>
        <begin position="1"/>
        <end position="40"/>
    </location>
</feature>
<gene>
    <name evidence="3" type="ORF">C472_14396</name>
</gene>
<protein>
    <submittedName>
        <fullName evidence="3">Uncharacterized protein</fullName>
    </submittedName>
</protein>
<sequence>MTPPGDPPDGGRLGSDSPDRDPDSDRPGGGRTRRHALGDRRQRRLLPLSVGVPLAVASVAFLAGASVGLYAFSGWIAIVPAIAVAGGLAGSGLASTAGSLGLIAV</sequence>